<sequence>MMVVFGLGNPGARYKGTRHNVGFETVEKIAALKGMKLRKRCFCRYRISSSPSLVLVEPLTYMNASGEIAADCIESDEAVIVIVDQMDLPPGKIRIKRSGSSAGHNGLKSMISAIGPDFIRLYIGIGRPEEGIAVPDHVLSRFSPSDRVLVDKAEEKAAAAVLKLLDGEDFNRVVQWANS</sequence>
<evidence type="ECO:0000256" key="6">
    <source>
        <dbReference type="ARBA" id="ARBA00038063"/>
    </source>
</evidence>
<keyword evidence="2 8" id="KW-0963">Cytoplasm</keyword>
<feature type="active site" description="Proton acceptor" evidence="8">
    <location>
        <position position="19"/>
    </location>
</feature>
<dbReference type="InterPro" id="IPR018171">
    <property type="entry name" value="Pept_tRNA_hydro_CS"/>
</dbReference>
<dbReference type="HAMAP" id="MF_00083">
    <property type="entry name" value="Pept_tRNA_hydro_bact"/>
    <property type="match status" value="1"/>
</dbReference>
<evidence type="ECO:0000256" key="7">
    <source>
        <dbReference type="ARBA" id="ARBA00050038"/>
    </source>
</evidence>
<comment type="function">
    <text evidence="8">Hydrolyzes ribosome-free peptidyl-tRNAs (with 1 or more amino acids incorporated), which drop off the ribosome during protein synthesis, or as a result of ribosome stalling.</text>
</comment>
<dbReference type="GO" id="GO:0072344">
    <property type="term" value="P:rescue of stalled ribosome"/>
    <property type="evidence" value="ECO:0007669"/>
    <property type="project" value="UniProtKB-UniRule"/>
</dbReference>
<comment type="caution">
    <text evidence="11">The sequence shown here is derived from an EMBL/GenBank/DDBJ whole genome shotgun (WGS) entry which is preliminary data.</text>
</comment>
<reference evidence="11" key="1">
    <citation type="submission" date="2020-10" db="EMBL/GenBank/DDBJ databases">
        <authorList>
            <person name="Gilroy R."/>
        </authorList>
    </citation>
    <scope>NUCLEOTIDE SEQUENCE</scope>
    <source>
        <strain evidence="11">7293</strain>
    </source>
</reference>
<dbReference type="PANTHER" id="PTHR17224:SF1">
    <property type="entry name" value="PEPTIDYL-TRNA HYDROLASE"/>
    <property type="match status" value="1"/>
</dbReference>
<proteinExistence type="inferred from homology"/>
<evidence type="ECO:0000313" key="12">
    <source>
        <dbReference type="Proteomes" id="UP000823615"/>
    </source>
</evidence>
<gene>
    <name evidence="8" type="primary">pth</name>
    <name evidence="11" type="ORF">IAA97_06765</name>
</gene>
<dbReference type="PROSITE" id="PS01196">
    <property type="entry name" value="PEPT_TRNA_HYDROL_2"/>
    <property type="match status" value="1"/>
</dbReference>
<evidence type="ECO:0000256" key="3">
    <source>
        <dbReference type="ARBA" id="ARBA00022555"/>
    </source>
</evidence>
<feature type="site" description="Discriminates between blocked and unblocked aminoacyl-tRNA" evidence="8">
    <location>
        <position position="9"/>
    </location>
</feature>
<comment type="subunit">
    <text evidence="8">Monomer.</text>
</comment>
<evidence type="ECO:0000256" key="2">
    <source>
        <dbReference type="ARBA" id="ARBA00022490"/>
    </source>
</evidence>
<reference evidence="11" key="2">
    <citation type="journal article" date="2021" name="PeerJ">
        <title>Extensive microbial diversity within the chicken gut microbiome revealed by metagenomics and culture.</title>
        <authorList>
            <person name="Gilroy R."/>
            <person name="Ravi A."/>
            <person name="Getino M."/>
            <person name="Pursley I."/>
            <person name="Horton D.L."/>
            <person name="Alikhan N.F."/>
            <person name="Baker D."/>
            <person name="Gharbi K."/>
            <person name="Hall N."/>
            <person name="Watson M."/>
            <person name="Adriaenssens E.M."/>
            <person name="Foster-Nyarko E."/>
            <person name="Jarju S."/>
            <person name="Secka A."/>
            <person name="Antonio M."/>
            <person name="Oren A."/>
            <person name="Chaudhuri R.R."/>
            <person name="La Ragione R."/>
            <person name="Hildebrand F."/>
            <person name="Pallen M.J."/>
        </authorList>
    </citation>
    <scope>NUCLEOTIDE SEQUENCE</scope>
    <source>
        <strain evidence="11">7293</strain>
    </source>
</reference>
<dbReference type="CDD" id="cd00462">
    <property type="entry name" value="PTH"/>
    <property type="match status" value="1"/>
</dbReference>
<evidence type="ECO:0000256" key="4">
    <source>
        <dbReference type="ARBA" id="ARBA00022801"/>
    </source>
</evidence>
<dbReference type="Pfam" id="PF01195">
    <property type="entry name" value="Pept_tRNA_hydro"/>
    <property type="match status" value="1"/>
</dbReference>
<dbReference type="Gene3D" id="3.40.50.1470">
    <property type="entry name" value="Peptidyl-tRNA hydrolase"/>
    <property type="match status" value="1"/>
</dbReference>
<dbReference type="EMBL" id="JADIMT010000077">
    <property type="protein sequence ID" value="MBO8436663.1"/>
    <property type="molecule type" value="Genomic_DNA"/>
</dbReference>
<feature type="binding site" evidence="8">
    <location>
        <position position="63"/>
    </location>
    <ligand>
        <name>tRNA</name>
        <dbReference type="ChEBI" id="CHEBI:17843"/>
    </ligand>
</feature>
<keyword evidence="4 8" id="KW-0378">Hydrolase</keyword>
<comment type="subcellular location">
    <subcellularLocation>
        <location evidence="8">Cytoplasm</location>
    </subcellularLocation>
</comment>
<dbReference type="AlphaFoldDB" id="A0A9D9E1B5"/>
<keyword evidence="5 8" id="KW-0694">RNA-binding</keyword>
<protein>
    <recommendedName>
        <fullName evidence="7 8">Peptidyl-tRNA hydrolase</fullName>
        <shortName evidence="8">Pth</shortName>
        <ecNumber evidence="1 8">3.1.1.29</ecNumber>
    </recommendedName>
</protein>
<feature type="binding site" evidence="8">
    <location>
        <position position="105"/>
    </location>
    <ligand>
        <name>tRNA</name>
        <dbReference type="ChEBI" id="CHEBI:17843"/>
    </ligand>
</feature>
<dbReference type="PROSITE" id="PS01195">
    <property type="entry name" value="PEPT_TRNA_HYDROL_1"/>
    <property type="match status" value="1"/>
</dbReference>
<dbReference type="GO" id="GO:0004045">
    <property type="term" value="F:peptidyl-tRNA hydrolase activity"/>
    <property type="evidence" value="ECO:0007669"/>
    <property type="project" value="UniProtKB-UniRule"/>
</dbReference>
<feature type="site" description="Stabilizes the basic form of H active site to accept a proton" evidence="8">
    <location>
        <position position="84"/>
    </location>
</feature>
<dbReference type="GO" id="GO:0000049">
    <property type="term" value="F:tRNA binding"/>
    <property type="evidence" value="ECO:0007669"/>
    <property type="project" value="UniProtKB-UniRule"/>
</dbReference>
<dbReference type="InterPro" id="IPR001328">
    <property type="entry name" value="Pept_tRNA_hydro"/>
</dbReference>
<dbReference type="PANTHER" id="PTHR17224">
    <property type="entry name" value="PEPTIDYL-TRNA HYDROLASE"/>
    <property type="match status" value="1"/>
</dbReference>
<dbReference type="InterPro" id="IPR036416">
    <property type="entry name" value="Pept_tRNA_hydro_sf"/>
</dbReference>
<evidence type="ECO:0000256" key="1">
    <source>
        <dbReference type="ARBA" id="ARBA00013260"/>
    </source>
</evidence>
<keyword evidence="3 8" id="KW-0820">tRNA-binding</keyword>
<dbReference type="EC" id="3.1.1.29" evidence="1 8"/>
<accession>A0A9D9E1B5</accession>
<dbReference type="GO" id="GO:0005737">
    <property type="term" value="C:cytoplasm"/>
    <property type="evidence" value="ECO:0007669"/>
    <property type="project" value="UniProtKB-SubCell"/>
</dbReference>
<evidence type="ECO:0000313" key="11">
    <source>
        <dbReference type="EMBL" id="MBO8436663.1"/>
    </source>
</evidence>
<feature type="binding site" evidence="8">
    <location>
        <position position="61"/>
    </location>
    <ligand>
        <name>tRNA</name>
        <dbReference type="ChEBI" id="CHEBI:17843"/>
    </ligand>
</feature>
<comment type="catalytic activity">
    <reaction evidence="8 9">
        <text>an N-acyl-L-alpha-aminoacyl-tRNA + H2O = an N-acyl-L-amino acid + a tRNA + H(+)</text>
        <dbReference type="Rhea" id="RHEA:54448"/>
        <dbReference type="Rhea" id="RHEA-COMP:10123"/>
        <dbReference type="Rhea" id="RHEA-COMP:13883"/>
        <dbReference type="ChEBI" id="CHEBI:15377"/>
        <dbReference type="ChEBI" id="CHEBI:15378"/>
        <dbReference type="ChEBI" id="CHEBI:59874"/>
        <dbReference type="ChEBI" id="CHEBI:78442"/>
        <dbReference type="ChEBI" id="CHEBI:138191"/>
        <dbReference type="EC" id="3.1.1.29"/>
    </reaction>
</comment>
<comment type="similarity">
    <text evidence="6 8 10">Belongs to the PTH family.</text>
</comment>
<organism evidence="11 12">
    <name type="scientific">Candidatus Ornithospirochaeta stercoripullorum</name>
    <dbReference type="NCBI Taxonomy" id="2840899"/>
    <lineage>
        <taxon>Bacteria</taxon>
        <taxon>Pseudomonadati</taxon>
        <taxon>Spirochaetota</taxon>
        <taxon>Spirochaetia</taxon>
        <taxon>Spirochaetales</taxon>
        <taxon>Spirochaetaceae</taxon>
        <taxon>Spirochaetaceae incertae sedis</taxon>
        <taxon>Candidatus Ornithospirochaeta</taxon>
    </lineage>
</organism>
<evidence type="ECO:0000256" key="10">
    <source>
        <dbReference type="RuleBase" id="RU004320"/>
    </source>
</evidence>
<evidence type="ECO:0000256" key="5">
    <source>
        <dbReference type="ARBA" id="ARBA00022884"/>
    </source>
</evidence>
<evidence type="ECO:0000256" key="9">
    <source>
        <dbReference type="RuleBase" id="RU000673"/>
    </source>
</evidence>
<comment type="function">
    <text evidence="8">Catalyzes the release of premature peptidyl moieties from peptidyl-tRNA molecules trapped in stalled 50S ribosomal subunits, and thus maintains levels of free tRNAs and 50S ribosomes.</text>
</comment>
<dbReference type="Proteomes" id="UP000823615">
    <property type="component" value="Unassembled WGS sequence"/>
</dbReference>
<dbReference type="GO" id="GO:0006515">
    <property type="term" value="P:protein quality control for misfolded or incompletely synthesized proteins"/>
    <property type="evidence" value="ECO:0007669"/>
    <property type="project" value="UniProtKB-UniRule"/>
</dbReference>
<dbReference type="NCBIfam" id="TIGR00447">
    <property type="entry name" value="pth"/>
    <property type="match status" value="1"/>
</dbReference>
<feature type="binding site" evidence="8">
    <location>
        <position position="14"/>
    </location>
    <ligand>
        <name>tRNA</name>
        <dbReference type="ChEBI" id="CHEBI:17843"/>
    </ligand>
</feature>
<dbReference type="SUPFAM" id="SSF53178">
    <property type="entry name" value="Peptidyl-tRNA hydrolase-like"/>
    <property type="match status" value="1"/>
</dbReference>
<evidence type="ECO:0000256" key="8">
    <source>
        <dbReference type="HAMAP-Rule" id="MF_00083"/>
    </source>
</evidence>
<name>A0A9D9E1B5_9SPIO</name>